<dbReference type="EMBL" id="JACHHF010000004">
    <property type="protein sequence ID" value="MBB5175955.1"/>
    <property type="molecule type" value="Genomic_DNA"/>
</dbReference>
<evidence type="ECO:0000259" key="5">
    <source>
        <dbReference type="Pfam" id="PF01321"/>
    </source>
</evidence>
<dbReference type="InterPro" id="IPR000587">
    <property type="entry name" value="Creatinase_N"/>
</dbReference>
<reference evidence="6 7" key="1">
    <citation type="submission" date="2020-08" db="EMBL/GenBank/DDBJ databases">
        <title>Genomic Encyclopedia of Type Strains, Phase IV (KMG-IV): sequencing the most valuable type-strain genomes for metagenomic binning, comparative biology and taxonomic classification.</title>
        <authorList>
            <person name="Goeker M."/>
        </authorList>
    </citation>
    <scope>NUCLEOTIDE SEQUENCE [LARGE SCALE GENOMIC DNA]</scope>
    <source>
        <strain evidence="6 7">DSM 19163</strain>
    </source>
</reference>
<name>A0A9Q2CZ52_9STAP</name>
<dbReference type="SUPFAM" id="SSF55920">
    <property type="entry name" value="Creatinase/aminopeptidase"/>
    <property type="match status" value="1"/>
</dbReference>
<dbReference type="Proteomes" id="UP000579136">
    <property type="component" value="Unassembled WGS sequence"/>
</dbReference>
<protein>
    <submittedName>
        <fullName evidence="6">Xaa-Pro aminopeptidase</fullName>
    </submittedName>
</protein>
<dbReference type="GO" id="GO:0004177">
    <property type="term" value="F:aminopeptidase activity"/>
    <property type="evidence" value="ECO:0007669"/>
    <property type="project" value="UniProtKB-KW"/>
</dbReference>
<organism evidence="6 7">
    <name type="scientific">Nosocomiicoccus ampullae</name>
    <dbReference type="NCBI Taxonomy" id="489910"/>
    <lineage>
        <taxon>Bacteria</taxon>
        <taxon>Bacillati</taxon>
        <taxon>Bacillota</taxon>
        <taxon>Bacilli</taxon>
        <taxon>Bacillales</taxon>
        <taxon>Staphylococcaceae</taxon>
        <taxon>Nosocomiicoccus</taxon>
    </lineage>
</organism>
<dbReference type="InterPro" id="IPR029149">
    <property type="entry name" value="Creatin/AminoP/Spt16_N"/>
</dbReference>
<keyword evidence="6" id="KW-0645">Protease</keyword>
<dbReference type="SUPFAM" id="SSF53092">
    <property type="entry name" value="Creatinase/prolidase N-terminal domain"/>
    <property type="match status" value="1"/>
</dbReference>
<evidence type="ECO:0000313" key="6">
    <source>
        <dbReference type="EMBL" id="MBB5175955.1"/>
    </source>
</evidence>
<accession>A0A9Q2CZ52</accession>
<dbReference type="PANTHER" id="PTHR46112">
    <property type="entry name" value="AMINOPEPTIDASE"/>
    <property type="match status" value="1"/>
</dbReference>
<dbReference type="Pfam" id="PF01321">
    <property type="entry name" value="Creatinase_N"/>
    <property type="match status" value="1"/>
</dbReference>
<comment type="similarity">
    <text evidence="2">Belongs to the peptidase M24B family.</text>
</comment>
<dbReference type="Gene3D" id="3.40.350.10">
    <property type="entry name" value="Creatinase/prolidase N-terminal domain"/>
    <property type="match status" value="1"/>
</dbReference>
<keyword evidence="6" id="KW-0378">Hydrolase</keyword>
<dbReference type="CDD" id="cd01092">
    <property type="entry name" value="APP-like"/>
    <property type="match status" value="1"/>
</dbReference>
<dbReference type="Gene3D" id="3.90.230.10">
    <property type="entry name" value="Creatinase/methionine aminopeptidase superfamily"/>
    <property type="match status" value="1"/>
</dbReference>
<dbReference type="RefSeq" id="WP_246562730.1">
    <property type="nucleotide sequence ID" value="NZ_CBCRYX010000006.1"/>
</dbReference>
<evidence type="ECO:0000256" key="1">
    <source>
        <dbReference type="ARBA" id="ARBA00001936"/>
    </source>
</evidence>
<dbReference type="InterPro" id="IPR036005">
    <property type="entry name" value="Creatinase/aminopeptidase-like"/>
</dbReference>
<dbReference type="Pfam" id="PF00557">
    <property type="entry name" value="Peptidase_M24"/>
    <property type="match status" value="1"/>
</dbReference>
<feature type="domain" description="Peptidase M24" evidence="4">
    <location>
        <begin position="139"/>
        <end position="339"/>
    </location>
</feature>
<keyword evidence="6" id="KW-0031">Aminopeptidase</keyword>
<proteinExistence type="inferred from homology"/>
<gene>
    <name evidence="6" type="ORF">HNQ45_000839</name>
</gene>
<comment type="cofactor">
    <cofactor evidence="1">
        <name>Mn(2+)</name>
        <dbReference type="ChEBI" id="CHEBI:29035"/>
    </cofactor>
</comment>
<evidence type="ECO:0000259" key="4">
    <source>
        <dbReference type="Pfam" id="PF00557"/>
    </source>
</evidence>
<evidence type="ECO:0000313" key="7">
    <source>
        <dbReference type="Proteomes" id="UP000579136"/>
    </source>
</evidence>
<dbReference type="AlphaFoldDB" id="A0A9Q2CZ52"/>
<evidence type="ECO:0000256" key="3">
    <source>
        <dbReference type="ARBA" id="ARBA00023211"/>
    </source>
</evidence>
<sequence length="362" mass="40531">MNLKAKELLDILDTDYALITNPMNVFYFTGAKLDPHERLLAVVIDKDKKESTIVYPKLDEETIKKDGTVNHLSPHEDGEDAFQYIFDKIPEGKTVGVEGDHLTYERYKRLVEKYDDTDIKDISNTVNKLRGVKEEDDLEKLKEAVKVTEDALSELYNITVEGKTETEIADFLVEQFKKRGAVGPSFGPTVLAGDKSALPHGEPGDRVIKKGDFLLIDFGIVSKDNYVSDMTRTFFIGEPDDKQREIYNSVLNANLAGIKASTIGTTFSQIDKASRDVIEADGYGEYFTHRVGHGLGHDLHERPSVDDNNHDELNEGNVITIEPGIYIPEYGGVRIEDALFAAEEGPIVLNEFKKDIDGMILK</sequence>
<evidence type="ECO:0000256" key="2">
    <source>
        <dbReference type="ARBA" id="ARBA00008766"/>
    </source>
</evidence>
<dbReference type="InterPro" id="IPR050659">
    <property type="entry name" value="Peptidase_M24B"/>
</dbReference>
<comment type="caution">
    <text evidence="6">The sequence shown here is derived from an EMBL/GenBank/DDBJ whole genome shotgun (WGS) entry which is preliminary data.</text>
</comment>
<keyword evidence="3" id="KW-0464">Manganese</keyword>
<keyword evidence="7" id="KW-1185">Reference proteome</keyword>
<dbReference type="PANTHER" id="PTHR46112:SF10">
    <property type="entry name" value="DIPEPTIDASE YKVY-RELATED"/>
    <property type="match status" value="1"/>
</dbReference>
<feature type="domain" description="Creatinase N-terminal" evidence="5">
    <location>
        <begin position="5"/>
        <end position="132"/>
    </location>
</feature>
<dbReference type="InterPro" id="IPR000994">
    <property type="entry name" value="Pept_M24"/>
</dbReference>